<protein>
    <submittedName>
        <fullName evidence="2">CDC14A</fullName>
    </submittedName>
</protein>
<dbReference type="Gene3D" id="3.90.190.10">
    <property type="entry name" value="Protein tyrosine phosphatase superfamily"/>
    <property type="match status" value="1"/>
</dbReference>
<feature type="compositionally biased region" description="Polar residues" evidence="1">
    <location>
        <begin position="196"/>
        <end position="208"/>
    </location>
</feature>
<dbReference type="SUPFAM" id="SSF52799">
    <property type="entry name" value="(Phosphotyrosine protein) phosphatases II"/>
    <property type="match status" value="1"/>
</dbReference>
<proteinExistence type="predicted"/>
<dbReference type="PANTHER" id="PTHR23339">
    <property type="entry name" value="TYROSINE SPECIFIC PROTEIN PHOSPHATASE AND DUAL SPECIFICITY PROTEIN PHOSPHATASE"/>
    <property type="match status" value="1"/>
</dbReference>
<keyword evidence="3" id="KW-1185">Reference proteome</keyword>
<evidence type="ECO:0000313" key="3">
    <source>
        <dbReference type="Proteomes" id="UP001235939"/>
    </source>
</evidence>
<accession>A0ABY6LRT2</accession>
<reference evidence="2 3" key="1">
    <citation type="submission" date="2022-03" db="EMBL/GenBank/DDBJ databases">
        <title>A chromosomal length assembly of Cordylochernes scorpioides.</title>
        <authorList>
            <person name="Zeh D."/>
            <person name="Zeh J."/>
        </authorList>
    </citation>
    <scope>NUCLEOTIDE SEQUENCE [LARGE SCALE GENOMIC DNA]</scope>
    <source>
        <strain evidence="2">IN4F17</strain>
        <tissue evidence="2">Whole Body</tissue>
    </source>
</reference>
<name>A0ABY6LRT2_9ARAC</name>
<feature type="region of interest" description="Disordered" evidence="1">
    <location>
        <begin position="82"/>
        <end position="108"/>
    </location>
</feature>
<dbReference type="InterPro" id="IPR050561">
    <property type="entry name" value="PTP"/>
</dbReference>
<evidence type="ECO:0000313" key="2">
    <source>
        <dbReference type="EMBL" id="UYV83937.1"/>
    </source>
</evidence>
<organism evidence="2 3">
    <name type="scientific">Cordylochernes scorpioides</name>
    <dbReference type="NCBI Taxonomy" id="51811"/>
    <lineage>
        <taxon>Eukaryota</taxon>
        <taxon>Metazoa</taxon>
        <taxon>Ecdysozoa</taxon>
        <taxon>Arthropoda</taxon>
        <taxon>Chelicerata</taxon>
        <taxon>Arachnida</taxon>
        <taxon>Pseudoscorpiones</taxon>
        <taxon>Cheliferoidea</taxon>
        <taxon>Chernetidae</taxon>
        <taxon>Cordylochernes</taxon>
    </lineage>
</organism>
<sequence>MMKHYRFTAAECIAWIRICRPGSIIGHQQEWLESKQSYLFLQGDIQIAANSVNNNTPKSLKMKADTQRVHRILSRVDQIQLDEEEQNKSTNQNNINIFGNNNSPEESITQGDKLNRIKALRRHPRSFTTGAVDVQQVKCQSFGHVADDSHQPSYMSPQKSMRVASQHSDSRDNLNPSIQRASGSPNKRRAWRHVVATQSSRTSGNQNLLPYDLRPTPPSSLCGASRHLL</sequence>
<gene>
    <name evidence="2" type="ORF">LAZ67_X000637</name>
</gene>
<feature type="region of interest" description="Disordered" evidence="1">
    <location>
        <begin position="145"/>
        <end position="229"/>
    </location>
</feature>
<dbReference type="EMBL" id="CP092886">
    <property type="protein sequence ID" value="UYV83937.1"/>
    <property type="molecule type" value="Genomic_DNA"/>
</dbReference>
<dbReference type="Proteomes" id="UP001235939">
    <property type="component" value="Chromosome X"/>
</dbReference>
<evidence type="ECO:0000256" key="1">
    <source>
        <dbReference type="SAM" id="MobiDB-lite"/>
    </source>
</evidence>
<dbReference type="InterPro" id="IPR029021">
    <property type="entry name" value="Prot-tyrosine_phosphatase-like"/>
</dbReference>
<feature type="compositionally biased region" description="Low complexity" evidence="1">
    <location>
        <begin position="91"/>
        <end position="102"/>
    </location>
</feature>
<feature type="compositionally biased region" description="Polar residues" evidence="1">
    <location>
        <begin position="151"/>
        <end position="185"/>
    </location>
</feature>